<sequence length="162" mass="18000">MPSTTNGVAVTFPALGDSQLNLPDLLDFNLKHNPAFPIFVYAETESSKVTEIKMLEYIRAAHRVGKSVHGIIKTGLVPFPISPRNSPTAILNLLRKTSSHRVLMTPATLREVVDGLRLEIQMFDPTYALSIEDVPTLQEAYPLLGRETAQDPFRTHKHNVLA</sequence>
<dbReference type="Proteomes" id="UP000772434">
    <property type="component" value="Unassembled WGS sequence"/>
</dbReference>
<dbReference type="Gene3D" id="3.40.50.12780">
    <property type="entry name" value="N-terminal domain of ligase-like"/>
    <property type="match status" value="1"/>
</dbReference>
<gene>
    <name evidence="1" type="ORF">BDP27DRAFT_1429485</name>
</gene>
<evidence type="ECO:0000313" key="2">
    <source>
        <dbReference type="Proteomes" id="UP000772434"/>
    </source>
</evidence>
<dbReference type="InterPro" id="IPR042099">
    <property type="entry name" value="ANL_N_sf"/>
</dbReference>
<organism evidence="1 2">
    <name type="scientific">Rhodocollybia butyracea</name>
    <dbReference type="NCBI Taxonomy" id="206335"/>
    <lineage>
        <taxon>Eukaryota</taxon>
        <taxon>Fungi</taxon>
        <taxon>Dikarya</taxon>
        <taxon>Basidiomycota</taxon>
        <taxon>Agaricomycotina</taxon>
        <taxon>Agaricomycetes</taxon>
        <taxon>Agaricomycetidae</taxon>
        <taxon>Agaricales</taxon>
        <taxon>Marasmiineae</taxon>
        <taxon>Omphalotaceae</taxon>
        <taxon>Rhodocollybia</taxon>
    </lineage>
</organism>
<evidence type="ECO:0000313" key="1">
    <source>
        <dbReference type="EMBL" id="KAF9060959.1"/>
    </source>
</evidence>
<accession>A0A9P5P8M4</accession>
<comment type="caution">
    <text evidence="1">The sequence shown here is derived from an EMBL/GenBank/DDBJ whole genome shotgun (WGS) entry which is preliminary data.</text>
</comment>
<dbReference type="AlphaFoldDB" id="A0A9P5P8M4"/>
<dbReference type="EMBL" id="JADNRY010000220">
    <property type="protein sequence ID" value="KAF9060959.1"/>
    <property type="molecule type" value="Genomic_DNA"/>
</dbReference>
<dbReference type="OrthoDB" id="429813at2759"/>
<dbReference type="SUPFAM" id="SSF56801">
    <property type="entry name" value="Acetyl-CoA synthetase-like"/>
    <property type="match status" value="1"/>
</dbReference>
<proteinExistence type="predicted"/>
<protein>
    <submittedName>
        <fullName evidence="1">Uncharacterized protein</fullName>
    </submittedName>
</protein>
<reference evidence="1" key="1">
    <citation type="submission" date="2020-11" db="EMBL/GenBank/DDBJ databases">
        <authorList>
            <consortium name="DOE Joint Genome Institute"/>
            <person name="Ahrendt S."/>
            <person name="Riley R."/>
            <person name="Andreopoulos W."/>
            <person name="Labutti K."/>
            <person name="Pangilinan J."/>
            <person name="Ruiz-Duenas F.J."/>
            <person name="Barrasa J.M."/>
            <person name="Sanchez-Garcia M."/>
            <person name="Camarero S."/>
            <person name="Miyauchi S."/>
            <person name="Serrano A."/>
            <person name="Linde D."/>
            <person name="Babiker R."/>
            <person name="Drula E."/>
            <person name="Ayuso-Fernandez I."/>
            <person name="Pacheco R."/>
            <person name="Padilla G."/>
            <person name="Ferreira P."/>
            <person name="Barriuso J."/>
            <person name="Kellner H."/>
            <person name="Castanera R."/>
            <person name="Alfaro M."/>
            <person name="Ramirez L."/>
            <person name="Pisabarro A.G."/>
            <person name="Kuo A."/>
            <person name="Tritt A."/>
            <person name="Lipzen A."/>
            <person name="He G."/>
            <person name="Yan M."/>
            <person name="Ng V."/>
            <person name="Cullen D."/>
            <person name="Martin F."/>
            <person name="Rosso M.-N."/>
            <person name="Henrissat B."/>
            <person name="Hibbett D."/>
            <person name="Martinez A.T."/>
            <person name="Grigoriev I.V."/>
        </authorList>
    </citation>
    <scope>NUCLEOTIDE SEQUENCE</scope>
    <source>
        <strain evidence="1">AH 40177</strain>
    </source>
</reference>
<keyword evidence="2" id="KW-1185">Reference proteome</keyword>
<name>A0A9P5P8M4_9AGAR</name>